<evidence type="ECO:0000313" key="2">
    <source>
        <dbReference type="Proteomes" id="UP000641454"/>
    </source>
</evidence>
<sequence length="266" mass="31335">MTIKFEVEKIVKYLEKYKSDLPILYNWNAKIGRLVELETLTEEQVKEINILTNYEKELQLKRIVGKKLNDTFKTNTELFDKLCLWVIKDWGGITTAKDNDTLSLIKDFLIQDKPSFKRIASSSKVGAYMFPEKNVIYDSRVAYALNWIILSENAGQKYFPIPEGRNSKMVAFDLNVLIRLKNITNYQITDIKHLDHRLFIQNCDKKIFINKKHAYSELNDLIKQISIQLWNGEKHKEENLYFTEMLLFSIADREVFRDITTLYGTN</sequence>
<proteinExistence type="predicted"/>
<gene>
    <name evidence="1" type="ORF">H8R25_17820</name>
</gene>
<comment type="caution">
    <text evidence="1">The sequence shown here is derived from an EMBL/GenBank/DDBJ whole genome shotgun (WGS) entry which is preliminary data.</text>
</comment>
<dbReference type="AlphaFoldDB" id="A0A923N5A8"/>
<evidence type="ECO:0000313" key="1">
    <source>
        <dbReference type="EMBL" id="MBC5846275.1"/>
    </source>
</evidence>
<keyword evidence="2" id="KW-1185">Reference proteome</keyword>
<organism evidence="1 2">
    <name type="scientific">Flavobacterium muglaense</name>
    <dbReference type="NCBI Taxonomy" id="2764716"/>
    <lineage>
        <taxon>Bacteria</taxon>
        <taxon>Pseudomonadati</taxon>
        <taxon>Bacteroidota</taxon>
        <taxon>Flavobacteriia</taxon>
        <taxon>Flavobacteriales</taxon>
        <taxon>Flavobacteriaceae</taxon>
        <taxon>Flavobacterium</taxon>
    </lineage>
</organism>
<accession>A0A923N5A8</accession>
<dbReference type="Proteomes" id="UP000641454">
    <property type="component" value="Unassembled WGS sequence"/>
</dbReference>
<dbReference type="RefSeq" id="WP_187021791.1">
    <property type="nucleotide sequence ID" value="NZ_JACRUK010000098.1"/>
</dbReference>
<dbReference type="EMBL" id="JACRUL010000099">
    <property type="protein sequence ID" value="MBC5846275.1"/>
    <property type="molecule type" value="Genomic_DNA"/>
</dbReference>
<protein>
    <submittedName>
        <fullName evidence="1">Uncharacterized protein</fullName>
    </submittedName>
</protein>
<name>A0A923N5A8_9FLAO</name>
<reference evidence="1 2" key="1">
    <citation type="submission" date="2020-08" db="EMBL/GenBank/DDBJ databases">
        <title>Description of novel Flavobacterium F-392 isolate.</title>
        <authorList>
            <person name="Saticioglu I.B."/>
            <person name="Duman M."/>
            <person name="Altun S."/>
        </authorList>
    </citation>
    <scope>NUCLEOTIDE SEQUENCE [LARGE SCALE GENOMIC DNA]</scope>
    <source>
        <strain evidence="1 2">F-392</strain>
    </source>
</reference>